<keyword evidence="3 7" id="KW-1003">Cell membrane</keyword>
<keyword evidence="5 7" id="KW-1133">Transmembrane helix</keyword>
<dbReference type="Pfam" id="PF01311">
    <property type="entry name" value="Bac_export_1"/>
    <property type="match status" value="1"/>
</dbReference>
<gene>
    <name evidence="8" type="ORF">HELGO_WM28393</name>
</gene>
<comment type="subcellular location">
    <subcellularLocation>
        <location evidence="1 7">Cell membrane</location>
        <topology evidence="1 7">Multi-pass membrane protein</topology>
    </subcellularLocation>
</comment>
<protein>
    <submittedName>
        <fullName evidence="8">EscT/YscT/HrcT family type III secretion system export apparatus protein</fullName>
    </submittedName>
</protein>
<keyword evidence="6 7" id="KW-0472">Membrane</keyword>
<evidence type="ECO:0000256" key="4">
    <source>
        <dbReference type="ARBA" id="ARBA00022692"/>
    </source>
</evidence>
<feature type="transmembrane region" description="Helical" evidence="7">
    <location>
        <begin position="39"/>
        <end position="58"/>
    </location>
</feature>
<feature type="transmembrane region" description="Helical" evidence="7">
    <location>
        <begin position="70"/>
        <end position="95"/>
    </location>
</feature>
<dbReference type="NCBIfam" id="TIGR01401">
    <property type="entry name" value="fliR_like_III"/>
    <property type="match status" value="1"/>
</dbReference>
<dbReference type="InterPro" id="IPR006304">
    <property type="entry name" value="T3SS_SpaR/YscT"/>
</dbReference>
<evidence type="ECO:0000256" key="5">
    <source>
        <dbReference type="ARBA" id="ARBA00022989"/>
    </source>
</evidence>
<proteinExistence type="inferred from homology"/>
<dbReference type="EMBL" id="CACVAV010000026">
    <property type="protein sequence ID" value="CAA6801659.1"/>
    <property type="molecule type" value="Genomic_DNA"/>
</dbReference>
<accession>A0A6S6SAN3</accession>
<dbReference type="PANTHER" id="PTHR30065:SF1">
    <property type="entry name" value="SURFACE PRESENTATION OF ANTIGENS PROTEIN SPAR"/>
    <property type="match status" value="1"/>
</dbReference>
<name>A0A6S6SAN3_9GAMM</name>
<organism evidence="8">
    <name type="scientific">uncultured Thiotrichaceae bacterium</name>
    <dbReference type="NCBI Taxonomy" id="298394"/>
    <lineage>
        <taxon>Bacteria</taxon>
        <taxon>Pseudomonadati</taxon>
        <taxon>Pseudomonadota</taxon>
        <taxon>Gammaproteobacteria</taxon>
        <taxon>Thiotrichales</taxon>
        <taxon>Thiotrichaceae</taxon>
        <taxon>environmental samples</taxon>
    </lineage>
</organism>
<comment type="similarity">
    <text evidence="2 7">Belongs to the FliR/MopE/SpaR family.</text>
</comment>
<feature type="transmembrane region" description="Helical" evidence="7">
    <location>
        <begin position="12"/>
        <end position="32"/>
    </location>
</feature>
<dbReference type="PANTHER" id="PTHR30065">
    <property type="entry name" value="FLAGELLAR BIOSYNTHETIC PROTEIN FLIR"/>
    <property type="match status" value="1"/>
</dbReference>
<dbReference type="GO" id="GO:0005886">
    <property type="term" value="C:plasma membrane"/>
    <property type="evidence" value="ECO:0007669"/>
    <property type="project" value="UniProtKB-SubCell"/>
</dbReference>
<evidence type="ECO:0000256" key="6">
    <source>
        <dbReference type="ARBA" id="ARBA00023136"/>
    </source>
</evidence>
<sequence>MGEISGLQSWFLALILTAPRILVIFSIMPMFAQPIFPALIRNGIMVILSLTILPLTHSQLATAQLETVDLLFIVFKEGMLGLVMGYAMSIPFWAMRGAGFLMDLQRGAMSALFFSPPVTGMVSPLGNLLAQLATVILFVSGGFLMLIEAIMLSYQTWPLHQFMPEFTIDSATFFLKQLDLLLYTIVLVAGPFLGMMLIIDFGTGMVGRYLPQLNIFLIAMPIKSGLVFFMLIFYIAFIGYYLRDTFISFGSNLSILDGLING</sequence>
<evidence type="ECO:0000313" key="8">
    <source>
        <dbReference type="EMBL" id="CAA6801659.1"/>
    </source>
</evidence>
<feature type="transmembrane region" description="Helical" evidence="7">
    <location>
        <begin position="132"/>
        <end position="154"/>
    </location>
</feature>
<evidence type="ECO:0000256" key="7">
    <source>
        <dbReference type="RuleBase" id="RU362072"/>
    </source>
</evidence>
<reference evidence="8" key="1">
    <citation type="submission" date="2020-01" db="EMBL/GenBank/DDBJ databases">
        <authorList>
            <person name="Meier V. D."/>
            <person name="Meier V D."/>
        </authorList>
    </citation>
    <scope>NUCLEOTIDE SEQUENCE</scope>
    <source>
        <strain evidence="8">HLG_WM_MAG_08</strain>
    </source>
</reference>
<evidence type="ECO:0000256" key="2">
    <source>
        <dbReference type="ARBA" id="ARBA00009772"/>
    </source>
</evidence>
<keyword evidence="4 7" id="KW-0812">Transmembrane</keyword>
<evidence type="ECO:0000256" key="3">
    <source>
        <dbReference type="ARBA" id="ARBA00022475"/>
    </source>
</evidence>
<feature type="transmembrane region" description="Helical" evidence="7">
    <location>
        <begin position="107"/>
        <end position="126"/>
    </location>
</feature>
<dbReference type="GO" id="GO:0006605">
    <property type="term" value="P:protein targeting"/>
    <property type="evidence" value="ECO:0007669"/>
    <property type="project" value="UniProtKB-UniRule"/>
</dbReference>
<feature type="transmembrane region" description="Helical" evidence="7">
    <location>
        <begin position="215"/>
        <end position="242"/>
    </location>
</feature>
<feature type="transmembrane region" description="Helical" evidence="7">
    <location>
        <begin position="180"/>
        <end position="203"/>
    </location>
</feature>
<evidence type="ECO:0000256" key="1">
    <source>
        <dbReference type="ARBA" id="ARBA00004651"/>
    </source>
</evidence>
<dbReference type="InterPro" id="IPR002010">
    <property type="entry name" value="T3SS_IM_R"/>
</dbReference>
<dbReference type="PRINTS" id="PR00953">
    <property type="entry name" value="TYPE3IMRPROT"/>
</dbReference>
<dbReference type="AlphaFoldDB" id="A0A6S6SAN3"/>